<name>A0A0A9AEA3_ARUDO</name>
<dbReference type="PANTHER" id="PTHR36885">
    <property type="entry name" value="EXPRESSED PROTEIN"/>
    <property type="match status" value="1"/>
</dbReference>
<proteinExistence type="predicted"/>
<dbReference type="AlphaFoldDB" id="A0A0A9AEA3"/>
<feature type="region of interest" description="Disordered" evidence="1">
    <location>
        <begin position="102"/>
        <end position="131"/>
    </location>
</feature>
<dbReference type="PANTHER" id="PTHR36885:SF6">
    <property type="entry name" value="DUF4378 DOMAIN-CONTAINING PROTEIN"/>
    <property type="match status" value="1"/>
</dbReference>
<sequence length="262" mass="28844">MANNCYGRRLSDLLQEQQEPFLLHGGVAEAQRRRRRLRLHGQCNCGNVSDGAKNRRSIANGGVSALGRSVLCGGKAVRRALRWDIAGCFSCGAGESFRRLRRAGDTGDRDVSAELDGGRGRGGEDGQDREGQLSPVSVLELHCDEEPPTPPSGQDFLGAASPCFAVFSSGGSKICAMEVEEEKEQVKKASGEQAIVSAWERIAAEISRIPRLVELDLAGSVREWRRRIDEEEARLVAENVEAMIFEETRWEAVRDMLCPREF</sequence>
<organism evidence="2">
    <name type="scientific">Arundo donax</name>
    <name type="common">Giant reed</name>
    <name type="synonym">Donax arundinaceus</name>
    <dbReference type="NCBI Taxonomy" id="35708"/>
    <lineage>
        <taxon>Eukaryota</taxon>
        <taxon>Viridiplantae</taxon>
        <taxon>Streptophyta</taxon>
        <taxon>Embryophyta</taxon>
        <taxon>Tracheophyta</taxon>
        <taxon>Spermatophyta</taxon>
        <taxon>Magnoliopsida</taxon>
        <taxon>Liliopsida</taxon>
        <taxon>Poales</taxon>
        <taxon>Poaceae</taxon>
        <taxon>PACMAD clade</taxon>
        <taxon>Arundinoideae</taxon>
        <taxon>Arundineae</taxon>
        <taxon>Arundo</taxon>
    </lineage>
</organism>
<accession>A0A0A9AEA3</accession>
<evidence type="ECO:0008006" key="3">
    <source>
        <dbReference type="Google" id="ProtNLM"/>
    </source>
</evidence>
<reference evidence="2" key="2">
    <citation type="journal article" date="2015" name="Data Brief">
        <title>Shoot transcriptome of the giant reed, Arundo donax.</title>
        <authorList>
            <person name="Barrero R.A."/>
            <person name="Guerrero F.D."/>
            <person name="Moolhuijzen P."/>
            <person name="Goolsby J.A."/>
            <person name="Tidwell J."/>
            <person name="Bellgard S.E."/>
            <person name="Bellgard M.I."/>
        </authorList>
    </citation>
    <scope>NUCLEOTIDE SEQUENCE</scope>
    <source>
        <tissue evidence="2">Shoot tissue taken approximately 20 cm above the soil surface</tissue>
    </source>
</reference>
<evidence type="ECO:0000256" key="1">
    <source>
        <dbReference type="SAM" id="MobiDB-lite"/>
    </source>
</evidence>
<protein>
    <recommendedName>
        <fullName evidence="3">DUF4378 domain-containing protein</fullName>
    </recommendedName>
</protein>
<reference evidence="2" key="1">
    <citation type="submission" date="2014-09" db="EMBL/GenBank/DDBJ databases">
        <authorList>
            <person name="Magalhaes I.L.F."/>
            <person name="Oliveira U."/>
            <person name="Santos F.R."/>
            <person name="Vidigal T.H.D.A."/>
            <person name="Brescovit A.D."/>
            <person name="Santos A.J."/>
        </authorList>
    </citation>
    <scope>NUCLEOTIDE SEQUENCE</scope>
    <source>
        <tissue evidence="2">Shoot tissue taken approximately 20 cm above the soil surface</tissue>
    </source>
</reference>
<dbReference type="EMBL" id="GBRH01250605">
    <property type="protein sequence ID" value="JAD47290.1"/>
    <property type="molecule type" value="Transcribed_RNA"/>
</dbReference>
<evidence type="ECO:0000313" key="2">
    <source>
        <dbReference type="EMBL" id="JAD47290.1"/>
    </source>
</evidence>